<name>A0A424YE31_9FIRM</name>
<dbReference type="InterPro" id="IPR014238">
    <property type="entry name" value="Spore_YlmC/YmxH"/>
</dbReference>
<organism evidence="2 3">
    <name type="scientific">Candidatus Syntrophonatronum acetioxidans</name>
    <dbReference type="NCBI Taxonomy" id="1795816"/>
    <lineage>
        <taxon>Bacteria</taxon>
        <taxon>Bacillati</taxon>
        <taxon>Bacillota</taxon>
        <taxon>Clostridia</taxon>
        <taxon>Eubacteriales</taxon>
        <taxon>Syntrophomonadaceae</taxon>
        <taxon>Candidatus Syntrophonatronum</taxon>
    </lineage>
</organism>
<dbReference type="Pfam" id="PF05239">
    <property type="entry name" value="PRC"/>
    <property type="match status" value="1"/>
</dbReference>
<dbReference type="PANTHER" id="PTHR40061:SF1">
    <property type="entry name" value="SPORULATION PROTEIN YLMC-RELATED"/>
    <property type="match status" value="1"/>
</dbReference>
<dbReference type="EMBL" id="QZAA01000160">
    <property type="protein sequence ID" value="RQD75441.1"/>
    <property type="molecule type" value="Genomic_DNA"/>
</dbReference>
<dbReference type="InterPro" id="IPR011033">
    <property type="entry name" value="PRC_barrel-like_sf"/>
</dbReference>
<dbReference type="PANTHER" id="PTHR40061">
    <property type="entry name" value="SPORULATION PROTEIN YLMC-RELATED"/>
    <property type="match status" value="1"/>
</dbReference>
<gene>
    <name evidence="2" type="ORF">D5R97_05970</name>
</gene>
<dbReference type="NCBIfam" id="TIGR02888">
    <property type="entry name" value="spore_YlmC_YmxH"/>
    <property type="match status" value="1"/>
</dbReference>
<dbReference type="Proteomes" id="UP000285138">
    <property type="component" value="Unassembled WGS sequence"/>
</dbReference>
<proteinExistence type="predicted"/>
<feature type="domain" description="PRC-barrel" evidence="1">
    <location>
        <begin position="2"/>
        <end position="71"/>
    </location>
</feature>
<reference evidence="2 3" key="1">
    <citation type="submission" date="2018-08" db="EMBL/GenBank/DDBJ databases">
        <title>The metabolism and importance of syntrophic acetate oxidation coupled to methane or sulfide production in haloalkaline environments.</title>
        <authorList>
            <person name="Timmers P.H.A."/>
            <person name="Vavourakis C.D."/>
            <person name="Sorokin D.Y."/>
            <person name="Sinninghe Damste J.S."/>
            <person name="Muyzer G."/>
            <person name="Stams A.J.M."/>
            <person name="Plugge C.M."/>
        </authorList>
    </citation>
    <scope>NUCLEOTIDE SEQUENCE [LARGE SCALE GENOMIC DNA]</scope>
    <source>
        <strain evidence="2">MSAO_Bac1</strain>
    </source>
</reference>
<evidence type="ECO:0000259" key="1">
    <source>
        <dbReference type="Pfam" id="PF05239"/>
    </source>
</evidence>
<dbReference type="SUPFAM" id="SSF50346">
    <property type="entry name" value="PRC-barrel domain"/>
    <property type="match status" value="1"/>
</dbReference>
<dbReference type="InterPro" id="IPR027275">
    <property type="entry name" value="PRC-brl_dom"/>
</dbReference>
<dbReference type="Gene3D" id="2.30.30.240">
    <property type="entry name" value="PRC-barrel domain"/>
    <property type="match status" value="1"/>
</dbReference>
<dbReference type="AlphaFoldDB" id="A0A424YE31"/>
<evidence type="ECO:0000313" key="3">
    <source>
        <dbReference type="Proteomes" id="UP000285138"/>
    </source>
</evidence>
<accession>A0A424YE31</accession>
<comment type="caution">
    <text evidence="2">The sequence shown here is derived from an EMBL/GenBank/DDBJ whole genome shotgun (WGS) entry which is preliminary data.</text>
</comment>
<protein>
    <submittedName>
        <fullName evidence="2">YlmC/YmxH family sporulation protein</fullName>
    </submittedName>
</protein>
<evidence type="ECO:0000313" key="2">
    <source>
        <dbReference type="EMBL" id="RQD75441.1"/>
    </source>
</evidence>
<sequence length="84" mass="9637">MEGKEIINLYDGSRLGVLGNAELLFDPETGYIEALILPSSNRFLNFSINREEISIPWNSIHRIGTDMMLVELRVDGKRIKSWQD</sequence>